<evidence type="ECO:0000313" key="3">
    <source>
        <dbReference type="EMBL" id="MCM8749444.1"/>
    </source>
</evidence>
<keyword evidence="1" id="KW-0472">Membrane</keyword>
<keyword evidence="4" id="KW-1185">Reference proteome</keyword>
<gene>
    <name evidence="3" type="ORF">NET02_09820</name>
</gene>
<feature type="transmembrane region" description="Helical" evidence="1">
    <location>
        <begin position="266"/>
        <end position="289"/>
    </location>
</feature>
<dbReference type="EMBL" id="JAMSLR010000006">
    <property type="protein sequence ID" value="MCM8749444.1"/>
    <property type="molecule type" value="Genomic_DNA"/>
</dbReference>
<dbReference type="PANTHER" id="PTHR43179">
    <property type="entry name" value="RHAMNOSYLTRANSFERASE WBBL"/>
    <property type="match status" value="1"/>
</dbReference>
<organism evidence="3 4">
    <name type="scientific">Thermalbibacter longus</name>
    <dbReference type="NCBI Taxonomy" id="2951981"/>
    <lineage>
        <taxon>Bacteria</taxon>
        <taxon>Pseudomonadati</taxon>
        <taxon>Thermomicrobiota</taxon>
        <taxon>Thermomicrobia</taxon>
        <taxon>Thermomicrobiales</taxon>
        <taxon>Thermomicrobiaceae</taxon>
        <taxon>Thermalbibacter</taxon>
    </lineage>
</organism>
<feature type="domain" description="Glycosyltransferase 2-like" evidence="2">
    <location>
        <begin position="9"/>
        <end position="193"/>
    </location>
</feature>
<comment type="caution">
    <text evidence="3">The sequence shown here is derived from an EMBL/GenBank/DDBJ whole genome shotgun (WGS) entry which is preliminary data.</text>
</comment>
<sequence>MSGERVDLSVIVVSWNIRDLLEGCLASLAEEIHRSGIETEVIVLDNGSTDGSVELVRERFPWARLIPLGENAGFSRANNRGIAESQGRALLLLNPDTVVLPGALAALWRALHAAPHVGMVGARLLNGDGSLQSAGYRFPGLVQSFFDFFPVHPRIIGSRINGRFGPGDGLSPFAIDHPLGACMLVRREVIDEVGGLDEGYFYYSEEIDWARRIKAAGWTVLTAPAAQVIHYAGQSTGQISEASLLQLHRSRVRYFCRWHSPRFVRVLALMAWAAAGWASLRALLAPASAERRERRARMRRVAQLYREAPCLYE</sequence>
<dbReference type="Proteomes" id="UP001165306">
    <property type="component" value="Unassembled WGS sequence"/>
</dbReference>
<accession>A0AA42BB51</accession>
<name>A0AA42BB51_9BACT</name>
<evidence type="ECO:0000259" key="2">
    <source>
        <dbReference type="Pfam" id="PF00535"/>
    </source>
</evidence>
<dbReference type="PANTHER" id="PTHR43179:SF7">
    <property type="entry name" value="RHAMNOSYLTRANSFERASE WBBL"/>
    <property type="match status" value="1"/>
</dbReference>
<dbReference type="InterPro" id="IPR001173">
    <property type="entry name" value="Glyco_trans_2-like"/>
</dbReference>
<protein>
    <submittedName>
        <fullName evidence="3">Glycosyltransferase family 2 protein</fullName>
    </submittedName>
</protein>
<dbReference type="AlphaFoldDB" id="A0AA42BB51"/>
<dbReference type="Pfam" id="PF00535">
    <property type="entry name" value="Glycos_transf_2"/>
    <property type="match status" value="1"/>
</dbReference>
<reference evidence="3" key="1">
    <citation type="submission" date="2022-06" db="EMBL/GenBank/DDBJ databases">
        <title>CFH 74404 Thermomicrobiaceae sp.</title>
        <authorList>
            <person name="Ming H."/>
            <person name="Li W.-J."/>
            <person name="Zhao Z."/>
        </authorList>
    </citation>
    <scope>NUCLEOTIDE SEQUENCE</scope>
    <source>
        <strain evidence="3">CFH 74404</strain>
    </source>
</reference>
<keyword evidence="1" id="KW-0812">Transmembrane</keyword>
<dbReference type="SUPFAM" id="SSF53448">
    <property type="entry name" value="Nucleotide-diphospho-sugar transferases"/>
    <property type="match status" value="1"/>
</dbReference>
<evidence type="ECO:0000256" key="1">
    <source>
        <dbReference type="SAM" id="Phobius"/>
    </source>
</evidence>
<dbReference type="RefSeq" id="WP_284057227.1">
    <property type="nucleotide sequence ID" value="NZ_JAMSLR010000006.1"/>
</dbReference>
<proteinExistence type="predicted"/>
<dbReference type="CDD" id="cd04186">
    <property type="entry name" value="GT_2_like_c"/>
    <property type="match status" value="1"/>
</dbReference>
<dbReference type="Gene3D" id="3.90.550.10">
    <property type="entry name" value="Spore Coat Polysaccharide Biosynthesis Protein SpsA, Chain A"/>
    <property type="match status" value="1"/>
</dbReference>
<keyword evidence="1" id="KW-1133">Transmembrane helix</keyword>
<dbReference type="InterPro" id="IPR029044">
    <property type="entry name" value="Nucleotide-diphossugar_trans"/>
</dbReference>
<evidence type="ECO:0000313" key="4">
    <source>
        <dbReference type="Proteomes" id="UP001165306"/>
    </source>
</evidence>